<feature type="transmembrane region" description="Helical" evidence="4">
    <location>
        <begin position="195"/>
        <end position="213"/>
    </location>
</feature>
<comment type="similarity">
    <text evidence="2">Belongs to the ABC-2 integral membrane protein family.</text>
</comment>
<evidence type="ECO:0000256" key="1">
    <source>
        <dbReference type="ARBA" id="ARBA00004429"/>
    </source>
</evidence>
<feature type="transmembrane region" description="Helical" evidence="4">
    <location>
        <begin position="162"/>
        <end position="183"/>
    </location>
</feature>
<keyword evidence="6" id="KW-1185">Reference proteome</keyword>
<dbReference type="KEGG" id="alti:ALE3EI_0128"/>
<gene>
    <name evidence="5" type="ORF">ALE3EI_0128</name>
</gene>
<dbReference type="Proteomes" id="UP000515514">
    <property type="component" value="Chromosome"/>
</dbReference>
<evidence type="ECO:0000313" key="5">
    <source>
        <dbReference type="EMBL" id="QNJ96719.1"/>
    </source>
</evidence>
<sequence>MELKTQVYQKENTLSFRRLLKDSIVDIYRSRFLARQLAIRDIKAQYRQSYFGLLWAFANPLATALVWIFLNNSGAIRVTDTGVPYPLFAFTGTLIWSIISESINSPIQSTTSARSIISKINFPKEALIVSGIYKLLMNTGIKTLLLVFFLFFFNIGFHWTQLLFPVAILGAVLFGSTIGLLITPLGMLYKDVGKAISFGLQFLMYATPVVYAIPKDGFLKVVMEANPITPIILIARDTLVNGNFDFLYYFIIVIAICLPLFFLALIFYRISIPVIVERINA</sequence>
<dbReference type="GO" id="GO:0005886">
    <property type="term" value="C:plasma membrane"/>
    <property type="evidence" value="ECO:0007669"/>
    <property type="project" value="UniProtKB-SubCell"/>
</dbReference>
<keyword evidence="4" id="KW-0472">Membrane</keyword>
<reference evidence="5 6" key="1">
    <citation type="submission" date="2020-04" db="EMBL/GenBank/DDBJ databases">
        <title>Genome sequence of Altibacter aquimarinus strain ALE3EI.</title>
        <authorList>
            <person name="Oh H.-M."/>
            <person name="Jang D."/>
        </authorList>
    </citation>
    <scope>NUCLEOTIDE SEQUENCE [LARGE SCALE GENOMIC DNA]</scope>
    <source>
        <strain evidence="5 6">ALE3EI</strain>
    </source>
</reference>
<organism evidence="5 6">
    <name type="scientific">Constantimarinum furrinae</name>
    <dbReference type="NCBI Taxonomy" id="2562285"/>
    <lineage>
        <taxon>Bacteria</taxon>
        <taxon>Pseudomonadati</taxon>
        <taxon>Bacteroidota</taxon>
        <taxon>Flavobacteriia</taxon>
        <taxon>Flavobacteriales</taxon>
        <taxon>Flavobacteriaceae</taxon>
        <taxon>Altibacter/Constantimarinum group</taxon>
        <taxon>Constantimarinum</taxon>
    </lineage>
</organism>
<keyword evidence="3" id="KW-0813">Transport</keyword>
<dbReference type="AlphaFoldDB" id="A0A7G8PQV3"/>
<evidence type="ECO:0000256" key="3">
    <source>
        <dbReference type="ARBA" id="ARBA00022448"/>
    </source>
</evidence>
<keyword evidence="4" id="KW-0812">Transmembrane</keyword>
<feature type="transmembrane region" description="Helical" evidence="4">
    <location>
        <begin position="135"/>
        <end position="156"/>
    </location>
</feature>
<dbReference type="EMBL" id="CP052909">
    <property type="protein sequence ID" value="QNJ96719.1"/>
    <property type="molecule type" value="Genomic_DNA"/>
</dbReference>
<dbReference type="PANTHER" id="PTHR30413:SF8">
    <property type="entry name" value="TRANSPORT PERMEASE PROTEIN"/>
    <property type="match status" value="1"/>
</dbReference>
<dbReference type="PANTHER" id="PTHR30413">
    <property type="entry name" value="INNER MEMBRANE TRANSPORT PERMEASE"/>
    <property type="match status" value="1"/>
</dbReference>
<feature type="transmembrane region" description="Helical" evidence="4">
    <location>
        <begin position="50"/>
        <end position="70"/>
    </location>
</feature>
<evidence type="ECO:0000313" key="6">
    <source>
        <dbReference type="Proteomes" id="UP000515514"/>
    </source>
</evidence>
<feature type="transmembrane region" description="Helical" evidence="4">
    <location>
        <begin position="82"/>
        <end position="99"/>
    </location>
</feature>
<keyword evidence="4" id="KW-1133">Transmembrane helix</keyword>
<evidence type="ECO:0000256" key="2">
    <source>
        <dbReference type="ARBA" id="ARBA00007783"/>
    </source>
</evidence>
<protein>
    <submittedName>
        <fullName evidence="5">Lipopolysaccharide transport system permease protein</fullName>
    </submittedName>
</protein>
<comment type="subcellular location">
    <subcellularLocation>
        <location evidence="1">Cell inner membrane</location>
        <topology evidence="1">Multi-pass membrane protein</topology>
    </subcellularLocation>
</comment>
<dbReference type="RefSeq" id="WP_186989821.1">
    <property type="nucleotide sequence ID" value="NZ_CP052909.1"/>
</dbReference>
<accession>A0A7G8PQV3</accession>
<feature type="transmembrane region" description="Helical" evidence="4">
    <location>
        <begin position="246"/>
        <end position="268"/>
    </location>
</feature>
<name>A0A7G8PQV3_9FLAO</name>
<dbReference type="GO" id="GO:0015920">
    <property type="term" value="P:lipopolysaccharide transport"/>
    <property type="evidence" value="ECO:0007669"/>
    <property type="project" value="TreeGrafter"/>
</dbReference>
<proteinExistence type="inferred from homology"/>
<evidence type="ECO:0000256" key="4">
    <source>
        <dbReference type="SAM" id="Phobius"/>
    </source>
</evidence>